<dbReference type="InterPro" id="IPR019546">
    <property type="entry name" value="TAT_signal_bac_arc"/>
</dbReference>
<proteinExistence type="predicted"/>
<reference evidence="2" key="1">
    <citation type="journal article" date="2014" name="Front. Microbiol.">
        <title>High frequency of phylogenetically diverse reductive dehalogenase-homologous genes in deep subseafloor sedimentary metagenomes.</title>
        <authorList>
            <person name="Kawai M."/>
            <person name="Futagami T."/>
            <person name="Toyoda A."/>
            <person name="Takaki Y."/>
            <person name="Nishi S."/>
            <person name="Hori S."/>
            <person name="Arai W."/>
            <person name="Tsubouchi T."/>
            <person name="Morono Y."/>
            <person name="Uchiyama I."/>
            <person name="Ito T."/>
            <person name="Fujiyama A."/>
            <person name="Inagaki F."/>
            <person name="Takami H."/>
        </authorList>
    </citation>
    <scope>NUCLEOTIDE SEQUENCE</scope>
    <source>
        <strain evidence="2">Expedition CK06-06</strain>
    </source>
</reference>
<accession>X0YRV1</accession>
<name>X0YRV1_9ZZZZ</name>
<sequence length="252" mass="27537">VSRRDFMKALGLAGAGLGAAAATAPAFHDLDEFVTSNSSTHPSQKWWVKDRDIGDITTPVDWSVYKEYDRETHPATPREFGPGGPVLAAERKKRQSQGAIYGWPGSTIRDLALNSGVGGNYGSTNWDGAGGSGPSSYYADDLVAEPWNGTPEENLQTFRAAAHFYGSPFAGAYKLDANMKKLVEKGSTVFEDIETGSRDDDGVYHIPNKCNTILVWNTKQNYQMGEFTVRPSQDDPWPNKVFRHGKAGENQA</sequence>
<dbReference type="AlphaFoldDB" id="X0YRV1"/>
<feature type="non-terminal residue" evidence="2">
    <location>
        <position position="252"/>
    </location>
</feature>
<gene>
    <name evidence="2" type="ORF">S01H1_63932</name>
</gene>
<comment type="caution">
    <text evidence="2">The sequence shown here is derived from an EMBL/GenBank/DDBJ whole genome shotgun (WGS) entry which is preliminary data.</text>
</comment>
<evidence type="ECO:0000256" key="1">
    <source>
        <dbReference type="SAM" id="MobiDB-lite"/>
    </source>
</evidence>
<evidence type="ECO:0000313" key="2">
    <source>
        <dbReference type="EMBL" id="GAG39436.1"/>
    </source>
</evidence>
<dbReference type="NCBIfam" id="TIGR01409">
    <property type="entry name" value="TAT_signal_seq"/>
    <property type="match status" value="1"/>
</dbReference>
<organism evidence="2">
    <name type="scientific">marine sediment metagenome</name>
    <dbReference type="NCBI Taxonomy" id="412755"/>
    <lineage>
        <taxon>unclassified sequences</taxon>
        <taxon>metagenomes</taxon>
        <taxon>ecological metagenomes</taxon>
    </lineage>
</organism>
<feature type="non-terminal residue" evidence="2">
    <location>
        <position position="1"/>
    </location>
</feature>
<dbReference type="PROSITE" id="PS51318">
    <property type="entry name" value="TAT"/>
    <property type="match status" value="1"/>
</dbReference>
<feature type="region of interest" description="Disordered" evidence="1">
    <location>
        <begin position="233"/>
        <end position="252"/>
    </location>
</feature>
<dbReference type="EMBL" id="BARS01042100">
    <property type="protein sequence ID" value="GAG39436.1"/>
    <property type="molecule type" value="Genomic_DNA"/>
</dbReference>
<protein>
    <submittedName>
        <fullName evidence="2">Putative reductive dehalogenase (RdhA)</fullName>
    </submittedName>
</protein>
<dbReference type="InterPro" id="IPR006311">
    <property type="entry name" value="TAT_signal"/>
</dbReference>